<dbReference type="InterPro" id="IPR025648">
    <property type="entry name" value="DUF4358"/>
</dbReference>
<sequence length="159" mass="18926">MKKCCFCLLWIVLLLGCKDTIGYFHDDTIQVERLFDEIQQNTLDRVWEFGLLEEQFWNRARIAEEYGINTKGMEVYIKSAVSEAELCEIAIWKKDTNDDKLIYNAFRYRLEHLEERWGDYLVKADALLKDPAIGQLGSYYYMILGEDNEKVVHYIQKYK</sequence>
<dbReference type="Pfam" id="PF14270">
    <property type="entry name" value="DUF4358"/>
    <property type="match status" value="1"/>
</dbReference>
<evidence type="ECO:0000313" key="1">
    <source>
        <dbReference type="EMBL" id="RHM15231.1"/>
    </source>
</evidence>
<protein>
    <submittedName>
        <fullName evidence="1">DUF4358 domain-containing protein</fullName>
    </submittedName>
</protein>
<dbReference type="PROSITE" id="PS51257">
    <property type="entry name" value="PROKAR_LIPOPROTEIN"/>
    <property type="match status" value="1"/>
</dbReference>
<keyword evidence="2" id="KW-1185">Reference proteome</keyword>
<dbReference type="AlphaFoldDB" id="A0A415PR49"/>
<organism evidence="1 2">
    <name type="scientific">Amedibacillus dolichus</name>
    <dbReference type="NCBI Taxonomy" id="31971"/>
    <lineage>
        <taxon>Bacteria</taxon>
        <taxon>Bacillati</taxon>
        <taxon>Bacillota</taxon>
        <taxon>Erysipelotrichia</taxon>
        <taxon>Erysipelotrichales</taxon>
        <taxon>Erysipelotrichaceae</taxon>
        <taxon>Amedibacillus</taxon>
    </lineage>
</organism>
<dbReference type="GeneID" id="92792447"/>
<gene>
    <name evidence="1" type="ORF">DWZ83_00835</name>
</gene>
<proteinExistence type="predicted"/>
<dbReference type="EMBL" id="QRPK01000002">
    <property type="protein sequence ID" value="RHM15231.1"/>
    <property type="molecule type" value="Genomic_DNA"/>
</dbReference>
<reference evidence="1 2" key="1">
    <citation type="submission" date="2018-08" db="EMBL/GenBank/DDBJ databases">
        <title>A genome reference for cultivated species of the human gut microbiota.</title>
        <authorList>
            <person name="Zou Y."/>
            <person name="Xue W."/>
            <person name="Luo G."/>
        </authorList>
    </citation>
    <scope>NUCLEOTIDE SEQUENCE [LARGE SCALE GENOMIC DNA]</scope>
    <source>
        <strain evidence="1 2">AF35-6BH</strain>
    </source>
</reference>
<name>A0A415PR49_9FIRM</name>
<accession>A0A415PR49</accession>
<comment type="caution">
    <text evidence="1">The sequence shown here is derived from an EMBL/GenBank/DDBJ whole genome shotgun (WGS) entry which is preliminary data.</text>
</comment>
<dbReference type="RefSeq" id="WP_004797467.1">
    <property type="nucleotide sequence ID" value="NZ_CABKNA010000017.1"/>
</dbReference>
<dbReference type="OrthoDB" id="2605982at2"/>
<dbReference type="Proteomes" id="UP000284868">
    <property type="component" value="Unassembled WGS sequence"/>
</dbReference>
<evidence type="ECO:0000313" key="2">
    <source>
        <dbReference type="Proteomes" id="UP000284868"/>
    </source>
</evidence>